<dbReference type="GO" id="GO:0046872">
    <property type="term" value="F:metal ion binding"/>
    <property type="evidence" value="ECO:0007669"/>
    <property type="project" value="UniProtKB-KW"/>
</dbReference>
<evidence type="ECO:0000256" key="8">
    <source>
        <dbReference type="ARBA" id="ARBA00022840"/>
    </source>
</evidence>
<dbReference type="PANTHER" id="PTHR33540:SF2">
    <property type="entry name" value="TRNA THREONYLCARBAMOYLADENOSINE BIOSYNTHESIS PROTEIN TSAE"/>
    <property type="match status" value="1"/>
</dbReference>
<dbReference type="AlphaFoldDB" id="A0A0F9RQN9"/>
<comment type="subcellular location">
    <subcellularLocation>
        <location evidence="1">Cytoplasm</location>
    </subcellularLocation>
</comment>
<dbReference type="Pfam" id="PF02367">
    <property type="entry name" value="TsaE"/>
    <property type="match status" value="1"/>
</dbReference>
<name>A0A0F9RQN9_9ZZZZ</name>
<keyword evidence="9" id="KW-0460">Magnesium</keyword>
<evidence type="ECO:0000256" key="10">
    <source>
        <dbReference type="ARBA" id="ARBA00032441"/>
    </source>
</evidence>
<gene>
    <name evidence="11" type="ORF">LCGC14_0866170</name>
</gene>
<sequence>MGAASILLKEKMKISTCQKKEKEYLTNSERETFLLAKKLARDFKGQEVVFLIGELGAGKTIFAKGIAAGLGLKDVHQVCSPTYTLINIYEAKYSIFHIDLYRLGENAEILDLGLEDYLGQGIIVVEWAEKMKFNLDAIRVILHIGKKDQRKITICF</sequence>
<organism evidence="11">
    <name type="scientific">marine sediment metagenome</name>
    <dbReference type="NCBI Taxonomy" id="412755"/>
    <lineage>
        <taxon>unclassified sequences</taxon>
        <taxon>metagenomes</taxon>
        <taxon>ecological metagenomes</taxon>
    </lineage>
</organism>
<dbReference type="SUPFAM" id="SSF52540">
    <property type="entry name" value="P-loop containing nucleoside triphosphate hydrolases"/>
    <property type="match status" value="1"/>
</dbReference>
<dbReference type="NCBIfam" id="TIGR00150">
    <property type="entry name" value="T6A_YjeE"/>
    <property type="match status" value="1"/>
</dbReference>
<evidence type="ECO:0000256" key="1">
    <source>
        <dbReference type="ARBA" id="ARBA00004496"/>
    </source>
</evidence>
<evidence type="ECO:0000313" key="11">
    <source>
        <dbReference type="EMBL" id="KKN27281.1"/>
    </source>
</evidence>
<accession>A0A0F9RQN9</accession>
<evidence type="ECO:0000256" key="3">
    <source>
        <dbReference type="ARBA" id="ARBA00019010"/>
    </source>
</evidence>
<evidence type="ECO:0000256" key="4">
    <source>
        <dbReference type="ARBA" id="ARBA00022490"/>
    </source>
</evidence>
<dbReference type="GO" id="GO:0002949">
    <property type="term" value="P:tRNA threonylcarbamoyladenosine modification"/>
    <property type="evidence" value="ECO:0007669"/>
    <property type="project" value="InterPro"/>
</dbReference>
<proteinExistence type="inferred from homology"/>
<comment type="caution">
    <text evidence="11">The sequence shown here is derived from an EMBL/GenBank/DDBJ whole genome shotgun (WGS) entry which is preliminary data.</text>
</comment>
<evidence type="ECO:0000256" key="6">
    <source>
        <dbReference type="ARBA" id="ARBA00022723"/>
    </source>
</evidence>
<dbReference type="GO" id="GO:0005737">
    <property type="term" value="C:cytoplasm"/>
    <property type="evidence" value="ECO:0007669"/>
    <property type="project" value="UniProtKB-SubCell"/>
</dbReference>
<reference evidence="11" key="1">
    <citation type="journal article" date="2015" name="Nature">
        <title>Complex archaea that bridge the gap between prokaryotes and eukaryotes.</title>
        <authorList>
            <person name="Spang A."/>
            <person name="Saw J.H."/>
            <person name="Jorgensen S.L."/>
            <person name="Zaremba-Niedzwiedzka K."/>
            <person name="Martijn J."/>
            <person name="Lind A.E."/>
            <person name="van Eijk R."/>
            <person name="Schleper C."/>
            <person name="Guy L."/>
            <person name="Ettema T.J."/>
        </authorList>
    </citation>
    <scope>NUCLEOTIDE SEQUENCE</scope>
</reference>
<evidence type="ECO:0000256" key="2">
    <source>
        <dbReference type="ARBA" id="ARBA00007599"/>
    </source>
</evidence>
<dbReference type="GO" id="GO:0005524">
    <property type="term" value="F:ATP binding"/>
    <property type="evidence" value="ECO:0007669"/>
    <property type="project" value="UniProtKB-KW"/>
</dbReference>
<keyword evidence="8" id="KW-0067">ATP-binding</keyword>
<protein>
    <recommendedName>
        <fullName evidence="3">tRNA threonylcarbamoyladenosine biosynthesis protein TsaE</fullName>
    </recommendedName>
    <alternativeName>
        <fullName evidence="10">t(6)A37 threonylcarbamoyladenosine biosynthesis protein TsaE</fullName>
    </alternativeName>
</protein>
<keyword evidence="6" id="KW-0479">Metal-binding</keyword>
<dbReference type="InterPro" id="IPR027417">
    <property type="entry name" value="P-loop_NTPase"/>
</dbReference>
<keyword evidence="4" id="KW-0963">Cytoplasm</keyword>
<keyword evidence="5" id="KW-0819">tRNA processing</keyword>
<comment type="similarity">
    <text evidence="2">Belongs to the TsaE family.</text>
</comment>
<dbReference type="Gene3D" id="3.40.50.300">
    <property type="entry name" value="P-loop containing nucleotide triphosphate hydrolases"/>
    <property type="match status" value="1"/>
</dbReference>
<keyword evidence="7" id="KW-0547">Nucleotide-binding</keyword>
<dbReference type="InterPro" id="IPR003442">
    <property type="entry name" value="T6A_TsaE"/>
</dbReference>
<dbReference type="EMBL" id="LAZR01002651">
    <property type="protein sequence ID" value="KKN27281.1"/>
    <property type="molecule type" value="Genomic_DNA"/>
</dbReference>
<evidence type="ECO:0000256" key="7">
    <source>
        <dbReference type="ARBA" id="ARBA00022741"/>
    </source>
</evidence>
<dbReference type="PANTHER" id="PTHR33540">
    <property type="entry name" value="TRNA THREONYLCARBAMOYLADENOSINE BIOSYNTHESIS PROTEIN TSAE"/>
    <property type="match status" value="1"/>
</dbReference>
<evidence type="ECO:0000256" key="5">
    <source>
        <dbReference type="ARBA" id="ARBA00022694"/>
    </source>
</evidence>
<evidence type="ECO:0000256" key="9">
    <source>
        <dbReference type="ARBA" id="ARBA00022842"/>
    </source>
</evidence>